<dbReference type="AlphaFoldDB" id="A0A6J4L416"/>
<sequence>EPLAPVRGRPHRVRGDAVPALLHVGRRLHAAVGALRRGRAAVAAVLHHRELHPAVHAVPGGDVVHQLGDGRLDHDAALRHGQPARRLRAGQAAVPGPDADLRRGALHPHDPGAGHHAAAVPDGRRPRPLRHLLGGHPALGGDRARHLPRPAVPPRDPRRAPRRRPHRRCRAAAGVLVDRAAVVPTAHRGHGAHRVHGAVERLPVAAHHAQGPAALHAAGLAAVPAGPVRRRLRQPHGGGTADEHPARAHVRGAAAVVRPGPGPHRHQV</sequence>
<organism evidence="2">
    <name type="scientific">uncultured Nocardioidaceae bacterium</name>
    <dbReference type="NCBI Taxonomy" id="253824"/>
    <lineage>
        <taxon>Bacteria</taxon>
        <taxon>Bacillati</taxon>
        <taxon>Actinomycetota</taxon>
        <taxon>Actinomycetes</taxon>
        <taxon>Propionibacteriales</taxon>
        <taxon>Nocardioidaceae</taxon>
        <taxon>environmental samples</taxon>
    </lineage>
</organism>
<reference evidence="2" key="1">
    <citation type="submission" date="2020-02" db="EMBL/GenBank/DDBJ databases">
        <authorList>
            <person name="Meier V. D."/>
        </authorList>
    </citation>
    <scope>NUCLEOTIDE SEQUENCE</scope>
    <source>
        <strain evidence="2">AVDCRST_MAG36</strain>
    </source>
</reference>
<accession>A0A6J4L416</accession>
<evidence type="ECO:0000256" key="1">
    <source>
        <dbReference type="SAM" id="MobiDB-lite"/>
    </source>
</evidence>
<name>A0A6J4L416_9ACTN</name>
<protein>
    <submittedName>
        <fullName evidence="2">N-Acetyl-D-glucosamine ABC transport system, permease protein 2</fullName>
    </submittedName>
</protein>
<dbReference type="EMBL" id="CADCUH010000020">
    <property type="protein sequence ID" value="CAA9318768.1"/>
    <property type="molecule type" value="Genomic_DNA"/>
</dbReference>
<proteinExistence type="predicted"/>
<feature type="non-terminal residue" evidence="2">
    <location>
        <position position="1"/>
    </location>
</feature>
<evidence type="ECO:0000313" key="2">
    <source>
        <dbReference type="EMBL" id="CAA9318768.1"/>
    </source>
</evidence>
<feature type="non-terminal residue" evidence="2">
    <location>
        <position position="268"/>
    </location>
</feature>
<gene>
    <name evidence="2" type="ORF">AVDCRST_MAG36-274</name>
</gene>
<feature type="region of interest" description="Disordered" evidence="1">
    <location>
        <begin position="83"/>
        <end position="168"/>
    </location>
</feature>
<feature type="compositionally biased region" description="Basic and acidic residues" evidence="1">
    <location>
        <begin position="99"/>
        <end position="113"/>
    </location>
</feature>